<dbReference type="Gramene" id="CDY72407">
    <property type="protein sequence ID" value="CDY72407"/>
    <property type="gene ID" value="GSBRNA2T00028456001"/>
</dbReference>
<name>A0A078K3E0_BRANA</name>
<sequence>QIIRQILLDCPRRLRSSLPRLRHRQITALRLRQLRIRHHRVECDGVLEPHRSEGEDDAYNVVSERCCVPSS</sequence>
<evidence type="ECO:0000313" key="1">
    <source>
        <dbReference type="EMBL" id="CDY72407.1"/>
    </source>
</evidence>
<feature type="non-terminal residue" evidence="1">
    <location>
        <position position="1"/>
    </location>
</feature>
<reference evidence="1" key="2">
    <citation type="submission" date="2014-06" db="EMBL/GenBank/DDBJ databases">
        <authorList>
            <person name="Genoscope - CEA"/>
        </authorList>
    </citation>
    <scope>NUCLEOTIDE SEQUENCE</scope>
</reference>
<proteinExistence type="predicted"/>
<dbReference type="EMBL" id="LK050823">
    <property type="protein sequence ID" value="CDY72407.1"/>
    <property type="molecule type" value="Genomic_DNA"/>
</dbReference>
<dbReference type="PaxDb" id="3708-A0A078K3E0"/>
<accession>A0A078K3E0</accession>
<dbReference type="AlphaFoldDB" id="A0A078K3E0"/>
<organism evidence="1">
    <name type="scientific">Brassica napus</name>
    <name type="common">Rape</name>
    <dbReference type="NCBI Taxonomy" id="3708"/>
    <lineage>
        <taxon>Eukaryota</taxon>
        <taxon>Viridiplantae</taxon>
        <taxon>Streptophyta</taxon>
        <taxon>Embryophyta</taxon>
        <taxon>Tracheophyta</taxon>
        <taxon>Spermatophyta</taxon>
        <taxon>Magnoliopsida</taxon>
        <taxon>eudicotyledons</taxon>
        <taxon>Gunneridae</taxon>
        <taxon>Pentapetalae</taxon>
        <taxon>rosids</taxon>
        <taxon>malvids</taxon>
        <taxon>Brassicales</taxon>
        <taxon>Brassicaceae</taxon>
        <taxon>Brassiceae</taxon>
        <taxon>Brassica</taxon>
    </lineage>
</organism>
<protein>
    <submittedName>
        <fullName evidence="1">BnaAnng41020D protein</fullName>
    </submittedName>
</protein>
<gene>
    <name evidence="1" type="primary">BnaAnng41020D</name>
    <name evidence="1" type="ORF">GSBRNA2T00028456001</name>
</gene>
<reference evidence="1" key="1">
    <citation type="journal article" date="2014" name="Science">
        <title>Plant genetics. Early allopolyploid evolution in the post-Neolithic Brassica napus oilseed genome.</title>
        <authorList>
            <person name="Chalhoub B."/>
            <person name="Denoeud F."/>
            <person name="Liu S."/>
            <person name="Parkin I.A."/>
            <person name="Tang H."/>
            <person name="Wang X."/>
            <person name="Chiquet J."/>
            <person name="Belcram H."/>
            <person name="Tong C."/>
            <person name="Samans B."/>
            <person name="Correa M."/>
            <person name="Da Silva C."/>
            <person name="Just J."/>
            <person name="Falentin C."/>
            <person name="Koh C.S."/>
            <person name="Le Clainche I."/>
            <person name="Bernard M."/>
            <person name="Bento P."/>
            <person name="Noel B."/>
            <person name="Labadie K."/>
            <person name="Alberti A."/>
            <person name="Charles M."/>
            <person name="Arnaud D."/>
            <person name="Guo H."/>
            <person name="Daviaud C."/>
            <person name="Alamery S."/>
            <person name="Jabbari K."/>
            <person name="Zhao M."/>
            <person name="Edger P.P."/>
            <person name="Chelaifa H."/>
            <person name="Tack D."/>
            <person name="Lassalle G."/>
            <person name="Mestiri I."/>
            <person name="Schnel N."/>
            <person name="Le Paslier M.C."/>
            <person name="Fan G."/>
            <person name="Renault V."/>
            <person name="Bayer P.E."/>
            <person name="Golicz A.A."/>
            <person name="Manoli S."/>
            <person name="Lee T.H."/>
            <person name="Thi V.H."/>
            <person name="Chalabi S."/>
            <person name="Hu Q."/>
            <person name="Fan C."/>
            <person name="Tollenaere R."/>
            <person name="Lu Y."/>
            <person name="Battail C."/>
            <person name="Shen J."/>
            <person name="Sidebottom C.H."/>
            <person name="Wang X."/>
            <person name="Canaguier A."/>
            <person name="Chauveau A."/>
            <person name="Berard A."/>
            <person name="Deniot G."/>
            <person name="Guan M."/>
            <person name="Liu Z."/>
            <person name="Sun F."/>
            <person name="Lim Y.P."/>
            <person name="Lyons E."/>
            <person name="Town C.D."/>
            <person name="Bancroft I."/>
            <person name="Wang X."/>
            <person name="Meng J."/>
            <person name="Ma J."/>
            <person name="Pires J.C."/>
            <person name="King G.J."/>
            <person name="Brunel D."/>
            <person name="Delourme R."/>
            <person name="Renard M."/>
            <person name="Aury J.M."/>
            <person name="Adams K.L."/>
            <person name="Batley J."/>
            <person name="Snowdon R.J."/>
            <person name="Tost J."/>
            <person name="Edwards D."/>
            <person name="Zhou Y."/>
            <person name="Hua W."/>
            <person name="Sharpe A.G."/>
            <person name="Paterson A.H."/>
            <person name="Guan C."/>
            <person name="Wincker P."/>
        </authorList>
    </citation>
    <scope>NUCLEOTIDE SEQUENCE [LARGE SCALE GENOMIC DNA]</scope>
</reference>